<dbReference type="InterPro" id="IPR047506">
    <property type="entry name" value="UBR7-like_UBR-box"/>
</dbReference>
<evidence type="ECO:0000256" key="1">
    <source>
        <dbReference type="ARBA" id="ARBA00022723"/>
    </source>
</evidence>
<dbReference type="InterPro" id="IPR040204">
    <property type="entry name" value="UBR7"/>
</dbReference>
<dbReference type="VEuPathDB" id="TrichDB:TVAGG3_0255850"/>
<dbReference type="PANTHER" id="PTHR13513:SF9">
    <property type="entry name" value="E3 UBIQUITIN-PROTEIN LIGASE UBR7-RELATED"/>
    <property type="match status" value="1"/>
</dbReference>
<dbReference type="GO" id="GO:0008270">
    <property type="term" value="F:zinc ion binding"/>
    <property type="evidence" value="ECO:0007669"/>
    <property type="project" value="UniProtKB-KW"/>
</dbReference>
<dbReference type="GO" id="GO:0061630">
    <property type="term" value="F:ubiquitin protein ligase activity"/>
    <property type="evidence" value="ECO:0007669"/>
    <property type="project" value="InterPro"/>
</dbReference>
<dbReference type="OrthoDB" id="10262564at2759"/>
<dbReference type="Proteomes" id="UP000001542">
    <property type="component" value="Unassembled WGS sequence"/>
</dbReference>
<evidence type="ECO:0000256" key="3">
    <source>
        <dbReference type="ARBA" id="ARBA00022833"/>
    </source>
</evidence>
<dbReference type="SMR" id="A2EUP9"/>
<keyword evidence="2" id="KW-0863">Zinc-finger</keyword>
<protein>
    <recommendedName>
        <fullName evidence="5">UBR-type domain-containing protein</fullName>
    </recommendedName>
</protein>
<gene>
    <name evidence="6" type="ORF">TVAG_161760</name>
</gene>
<feature type="zinc finger region" description="UBR-type" evidence="4">
    <location>
        <begin position="325"/>
        <end position="395"/>
    </location>
</feature>
<evidence type="ECO:0000313" key="6">
    <source>
        <dbReference type="EMBL" id="EAY03637.1"/>
    </source>
</evidence>
<dbReference type="RefSeq" id="XP_001315860.1">
    <property type="nucleotide sequence ID" value="XM_001315825.1"/>
</dbReference>
<dbReference type="InParanoid" id="A2EUP9"/>
<dbReference type="CDD" id="cd19677">
    <property type="entry name" value="UBR-box_UBR7"/>
    <property type="match status" value="1"/>
</dbReference>
<dbReference type="KEGG" id="tva:4761483"/>
<keyword evidence="7" id="KW-1185">Reference proteome</keyword>
<dbReference type="InterPro" id="IPR036322">
    <property type="entry name" value="WD40_repeat_dom_sf"/>
</dbReference>
<evidence type="ECO:0000256" key="4">
    <source>
        <dbReference type="PROSITE-ProRule" id="PRU00508"/>
    </source>
</evidence>
<dbReference type="EMBL" id="DS113499">
    <property type="protein sequence ID" value="EAY03637.1"/>
    <property type="molecule type" value="Genomic_DNA"/>
</dbReference>
<name>A2EUP9_TRIV3</name>
<dbReference type="InterPro" id="IPR013083">
    <property type="entry name" value="Znf_RING/FYVE/PHD"/>
</dbReference>
<feature type="domain" description="UBR-type" evidence="5">
    <location>
        <begin position="325"/>
        <end position="395"/>
    </location>
</feature>
<dbReference type="AlphaFoldDB" id="A2EUP9"/>
<dbReference type="InterPro" id="IPR015943">
    <property type="entry name" value="WD40/YVTN_repeat-like_dom_sf"/>
</dbReference>
<dbReference type="SMART" id="SM00396">
    <property type="entry name" value="ZnF_UBR1"/>
    <property type="match status" value="1"/>
</dbReference>
<evidence type="ECO:0000259" key="5">
    <source>
        <dbReference type="PROSITE" id="PS51157"/>
    </source>
</evidence>
<reference evidence="6" key="2">
    <citation type="journal article" date="2007" name="Science">
        <title>Draft genome sequence of the sexually transmitted pathogen Trichomonas vaginalis.</title>
        <authorList>
            <person name="Carlton J.M."/>
            <person name="Hirt R.P."/>
            <person name="Silva J.C."/>
            <person name="Delcher A.L."/>
            <person name="Schatz M."/>
            <person name="Zhao Q."/>
            <person name="Wortman J.R."/>
            <person name="Bidwell S.L."/>
            <person name="Alsmark U.C.M."/>
            <person name="Besteiro S."/>
            <person name="Sicheritz-Ponten T."/>
            <person name="Noel C.J."/>
            <person name="Dacks J.B."/>
            <person name="Foster P.G."/>
            <person name="Simillion C."/>
            <person name="Van de Peer Y."/>
            <person name="Miranda-Saavedra D."/>
            <person name="Barton G.J."/>
            <person name="Westrop G.D."/>
            <person name="Mueller S."/>
            <person name="Dessi D."/>
            <person name="Fiori P.L."/>
            <person name="Ren Q."/>
            <person name="Paulsen I."/>
            <person name="Zhang H."/>
            <person name="Bastida-Corcuera F.D."/>
            <person name="Simoes-Barbosa A."/>
            <person name="Brown M.T."/>
            <person name="Hayes R.D."/>
            <person name="Mukherjee M."/>
            <person name="Okumura C.Y."/>
            <person name="Schneider R."/>
            <person name="Smith A.J."/>
            <person name="Vanacova S."/>
            <person name="Villalvazo M."/>
            <person name="Haas B.J."/>
            <person name="Pertea M."/>
            <person name="Feldblyum T.V."/>
            <person name="Utterback T.R."/>
            <person name="Shu C.L."/>
            <person name="Osoegawa K."/>
            <person name="de Jong P.J."/>
            <person name="Hrdy I."/>
            <person name="Horvathova L."/>
            <person name="Zubacova Z."/>
            <person name="Dolezal P."/>
            <person name="Malik S.B."/>
            <person name="Logsdon J.M. Jr."/>
            <person name="Henze K."/>
            <person name="Gupta A."/>
            <person name="Wang C.C."/>
            <person name="Dunne R.L."/>
            <person name="Upcroft J.A."/>
            <person name="Upcroft P."/>
            <person name="White O."/>
            <person name="Salzberg S.L."/>
            <person name="Tang P."/>
            <person name="Chiu C.-H."/>
            <person name="Lee Y.-S."/>
            <person name="Embley T.M."/>
            <person name="Coombs G.H."/>
            <person name="Mottram J.C."/>
            <person name="Tachezy J."/>
            <person name="Fraser-Liggett C.M."/>
            <person name="Johnson P.J."/>
        </authorList>
    </citation>
    <scope>NUCLEOTIDE SEQUENCE [LARGE SCALE GENOMIC DNA]</scope>
    <source>
        <strain evidence="6">G3</strain>
    </source>
</reference>
<dbReference type="SUPFAM" id="SSF50978">
    <property type="entry name" value="WD40 repeat-like"/>
    <property type="match status" value="1"/>
</dbReference>
<evidence type="ECO:0000256" key="2">
    <source>
        <dbReference type="ARBA" id="ARBA00022771"/>
    </source>
</evidence>
<dbReference type="eggNOG" id="KOG2752">
    <property type="taxonomic scope" value="Eukaryota"/>
</dbReference>
<dbReference type="SUPFAM" id="SSF57903">
    <property type="entry name" value="FYVE/PHD zinc finger"/>
    <property type="match status" value="1"/>
</dbReference>
<dbReference type="InterPro" id="IPR003126">
    <property type="entry name" value="Znf_UBR"/>
</dbReference>
<dbReference type="Gene3D" id="3.30.40.10">
    <property type="entry name" value="Zinc/RING finger domain, C3HC4 (zinc finger)"/>
    <property type="match status" value="1"/>
</dbReference>
<keyword evidence="1" id="KW-0479">Metal-binding</keyword>
<evidence type="ECO:0000313" key="7">
    <source>
        <dbReference type="Proteomes" id="UP000001542"/>
    </source>
</evidence>
<accession>A2EUP9</accession>
<proteinExistence type="predicted"/>
<dbReference type="Gene3D" id="2.130.10.10">
    <property type="entry name" value="YVTN repeat-like/Quinoprotein amine dehydrogenase"/>
    <property type="match status" value="1"/>
</dbReference>
<dbReference type="InterPro" id="IPR001965">
    <property type="entry name" value="Znf_PHD"/>
</dbReference>
<dbReference type="InterPro" id="IPR011011">
    <property type="entry name" value="Znf_FYVE_PHD"/>
</dbReference>
<organism evidence="6 7">
    <name type="scientific">Trichomonas vaginalis (strain ATCC PRA-98 / G3)</name>
    <dbReference type="NCBI Taxonomy" id="412133"/>
    <lineage>
        <taxon>Eukaryota</taxon>
        <taxon>Metamonada</taxon>
        <taxon>Parabasalia</taxon>
        <taxon>Trichomonadida</taxon>
        <taxon>Trichomonadidae</taxon>
        <taxon>Trichomonas</taxon>
    </lineage>
</organism>
<dbReference type="VEuPathDB" id="TrichDB:TVAG_161760"/>
<dbReference type="PROSITE" id="PS51157">
    <property type="entry name" value="ZF_UBR"/>
    <property type="match status" value="1"/>
</dbReference>
<keyword evidence="3" id="KW-0862">Zinc</keyword>
<dbReference type="PANTHER" id="PTHR13513">
    <property type="entry name" value="E3 UBIQUITIN-PROTEIN LIGASE UBR7"/>
    <property type="match status" value="1"/>
</dbReference>
<dbReference type="STRING" id="5722.A2EUP9"/>
<dbReference type="Pfam" id="PF02207">
    <property type="entry name" value="zf-UBR"/>
    <property type="match status" value="1"/>
</dbReference>
<sequence length="610" mass="68803">MLNDGLQLSHHSTETTSCVLALCNTEFSDNCFLGVGSNLGGIDLVNLETRELLASYTEVHENNVMGIDFMSPFVLLSYDKSKLVKTDTVTSGRRTLFEPLETIYSGTISLHATNTIISSESGIYLIDDRTEPTKLNNSIDITELAFSYDNTTLFTSQYGQLGCLDIRKPEHIQTCKLPVGVSSMACNENHLAIISKDSILYTFDLPLNPLSFREHIPILNTLPARPTFYNGLVVAADGCGSIFVVDPNSQDENYSLSVELATPAVSVAANSSCIAVSLEDDIYVYSHFDFEPNLVRAQFVNETEEEEEAHEAWLTQVDTIKAEEGDCTYEKYGYCDQLVYVCRDCIKSDKPFGICEQCAKICHQGHDVRPIGVRRRFRCDCGNDRSHRPCSAMMKAKTCENPHNSYGHNFFDRWCTCDGPDTGGMVQCIVCSDWFHVPCIGLFPRDCPIKLDDVDCLDDWTFVCKKCLETRVTFLEKFPDHDPPDLFIDFVHESSVEHQFQHRNKDNYHGIGFTIFGGRWMPPNSLLSFKNEPEIIKEFSPLDTTEEDKNLPKASGQDEYVNAMRELYSNVFERAMHSGRTVAQASDVHAAVNKSVSDMFHRRFHDQEDM</sequence>
<reference evidence="6" key="1">
    <citation type="submission" date="2006-10" db="EMBL/GenBank/DDBJ databases">
        <authorList>
            <person name="Amadeo P."/>
            <person name="Zhao Q."/>
            <person name="Wortman J."/>
            <person name="Fraser-Liggett C."/>
            <person name="Carlton J."/>
        </authorList>
    </citation>
    <scope>NUCLEOTIDE SEQUENCE</scope>
    <source>
        <strain evidence="6">G3</strain>
    </source>
</reference>
<dbReference type="SMART" id="SM00249">
    <property type="entry name" value="PHD"/>
    <property type="match status" value="1"/>
</dbReference>